<keyword evidence="3" id="KW-1185">Reference proteome</keyword>
<dbReference type="InterPro" id="IPR013096">
    <property type="entry name" value="Cupin_2"/>
</dbReference>
<name>A0A418PQ29_9BACT</name>
<sequence length="119" mass="13870">MEKVNLSEKFGLFNEYWTPKIAGELNGQQVKLAKLKGEFVWHKHDEEDELFFVVKGILQMEFRDKTVFINQGEFLIVPKGTEHRPVAEEEVWVMLFEPSSTLNTGDAESNLTQFHLDRI</sequence>
<dbReference type="Proteomes" id="UP000283522">
    <property type="component" value="Unassembled WGS sequence"/>
</dbReference>
<reference evidence="2 3" key="1">
    <citation type="submission" date="2018-09" db="EMBL/GenBank/DDBJ databases">
        <authorList>
            <person name="Wang X."/>
            <person name="Du Z."/>
        </authorList>
    </citation>
    <scope>NUCLEOTIDE SEQUENCE [LARGE SCALE GENOMIC DNA]</scope>
    <source>
        <strain evidence="2 3">N3</strain>
    </source>
</reference>
<protein>
    <submittedName>
        <fullName evidence="2">Cupin domain-containing protein</fullName>
    </submittedName>
</protein>
<dbReference type="InterPro" id="IPR011051">
    <property type="entry name" value="RmlC_Cupin_sf"/>
</dbReference>
<dbReference type="InterPro" id="IPR052044">
    <property type="entry name" value="PKS_Associated_Protein"/>
</dbReference>
<dbReference type="SUPFAM" id="SSF51182">
    <property type="entry name" value="RmlC-like cupins"/>
    <property type="match status" value="1"/>
</dbReference>
<evidence type="ECO:0000313" key="3">
    <source>
        <dbReference type="Proteomes" id="UP000283522"/>
    </source>
</evidence>
<dbReference type="RefSeq" id="WP_119478206.1">
    <property type="nucleotide sequence ID" value="NZ_QXML01000006.1"/>
</dbReference>
<dbReference type="Pfam" id="PF07883">
    <property type="entry name" value="Cupin_2"/>
    <property type="match status" value="1"/>
</dbReference>
<evidence type="ECO:0000259" key="1">
    <source>
        <dbReference type="Pfam" id="PF07883"/>
    </source>
</evidence>
<evidence type="ECO:0000313" key="2">
    <source>
        <dbReference type="EMBL" id="RIW14408.1"/>
    </source>
</evidence>
<feature type="domain" description="Cupin type-2" evidence="1">
    <location>
        <begin position="37"/>
        <end position="90"/>
    </location>
</feature>
<dbReference type="OrthoDB" id="9794183at2"/>
<comment type="caution">
    <text evidence="2">The sequence shown here is derived from an EMBL/GenBank/DDBJ whole genome shotgun (WGS) entry which is preliminary data.</text>
</comment>
<accession>A0A418PQ29</accession>
<organism evidence="2 3">
    <name type="scientific">Algoriphagus lacus</name>
    <dbReference type="NCBI Taxonomy" id="2056311"/>
    <lineage>
        <taxon>Bacteria</taxon>
        <taxon>Pseudomonadati</taxon>
        <taxon>Bacteroidota</taxon>
        <taxon>Cytophagia</taxon>
        <taxon>Cytophagales</taxon>
        <taxon>Cyclobacteriaceae</taxon>
        <taxon>Algoriphagus</taxon>
    </lineage>
</organism>
<dbReference type="PANTHER" id="PTHR36114">
    <property type="entry name" value="16.7 KDA PROTEIN IN WHIE LOCUS"/>
    <property type="match status" value="1"/>
</dbReference>
<dbReference type="Gene3D" id="2.60.120.10">
    <property type="entry name" value="Jelly Rolls"/>
    <property type="match status" value="1"/>
</dbReference>
<dbReference type="CDD" id="cd02226">
    <property type="entry name" value="cupin_YdbB-like"/>
    <property type="match status" value="1"/>
</dbReference>
<proteinExistence type="predicted"/>
<dbReference type="InterPro" id="IPR014710">
    <property type="entry name" value="RmlC-like_jellyroll"/>
</dbReference>
<dbReference type="PANTHER" id="PTHR36114:SF1">
    <property type="entry name" value="16.7 KDA PROTEIN IN WHIE LOCUS"/>
    <property type="match status" value="1"/>
</dbReference>
<gene>
    <name evidence="2" type="ORF">D0X99_12645</name>
</gene>
<dbReference type="AlphaFoldDB" id="A0A418PQ29"/>
<dbReference type="EMBL" id="QXML01000006">
    <property type="protein sequence ID" value="RIW14408.1"/>
    <property type="molecule type" value="Genomic_DNA"/>
</dbReference>